<comment type="similarity">
    <text evidence="2">Belongs to the UTP6 family.</text>
</comment>
<name>F4R8I8_MELLP</name>
<evidence type="ECO:0000259" key="6">
    <source>
        <dbReference type="Pfam" id="PF08640"/>
    </source>
</evidence>
<evidence type="ECO:0000256" key="3">
    <source>
        <dbReference type="ARBA" id="ARBA00022552"/>
    </source>
</evidence>
<evidence type="ECO:0000256" key="2">
    <source>
        <dbReference type="ARBA" id="ARBA00010734"/>
    </source>
</evidence>
<reference evidence="8" key="1">
    <citation type="journal article" date="2011" name="Proc. Natl. Acad. Sci. U.S.A.">
        <title>Obligate biotrophy features unraveled by the genomic analysis of rust fungi.</title>
        <authorList>
            <person name="Duplessis S."/>
            <person name="Cuomo C.A."/>
            <person name="Lin Y.-C."/>
            <person name="Aerts A."/>
            <person name="Tisserant E."/>
            <person name="Veneault-Fourrey C."/>
            <person name="Joly D.L."/>
            <person name="Hacquard S."/>
            <person name="Amselem J."/>
            <person name="Cantarel B.L."/>
            <person name="Chiu R."/>
            <person name="Coutinho P.M."/>
            <person name="Feau N."/>
            <person name="Field M."/>
            <person name="Frey P."/>
            <person name="Gelhaye E."/>
            <person name="Goldberg J."/>
            <person name="Grabherr M.G."/>
            <person name="Kodira C.D."/>
            <person name="Kohler A."/>
            <person name="Kuees U."/>
            <person name="Lindquist E.A."/>
            <person name="Lucas S.M."/>
            <person name="Mago R."/>
            <person name="Mauceli E."/>
            <person name="Morin E."/>
            <person name="Murat C."/>
            <person name="Pangilinan J.L."/>
            <person name="Park R."/>
            <person name="Pearson M."/>
            <person name="Quesneville H."/>
            <person name="Rouhier N."/>
            <person name="Sakthikumar S."/>
            <person name="Salamov A.A."/>
            <person name="Schmutz J."/>
            <person name="Selles B."/>
            <person name="Shapiro H."/>
            <person name="Tanguay P."/>
            <person name="Tuskan G.A."/>
            <person name="Henrissat B."/>
            <person name="Van de Peer Y."/>
            <person name="Rouze P."/>
            <person name="Ellis J.G."/>
            <person name="Dodds P.N."/>
            <person name="Schein J.E."/>
            <person name="Zhong S."/>
            <person name="Hamelin R.C."/>
            <person name="Grigoriev I.V."/>
            <person name="Szabo L.J."/>
            <person name="Martin F."/>
        </authorList>
    </citation>
    <scope>NUCLEOTIDE SEQUENCE [LARGE SCALE GENOMIC DNA]</scope>
    <source>
        <strain evidence="8">98AG31 / pathotype 3-4-7</strain>
    </source>
</reference>
<dbReference type="VEuPathDB" id="FungiDB:MELLADRAFT_91057"/>
<dbReference type="InParanoid" id="F4R8I8"/>
<dbReference type="Proteomes" id="UP000001072">
    <property type="component" value="Unassembled WGS sequence"/>
</dbReference>
<evidence type="ECO:0000313" key="8">
    <source>
        <dbReference type="Proteomes" id="UP000001072"/>
    </source>
</evidence>
<dbReference type="GO" id="GO:0000462">
    <property type="term" value="P:maturation of SSU-rRNA from tricistronic rRNA transcript (SSU-rRNA, 5.8S rRNA, LSU-rRNA)"/>
    <property type="evidence" value="ECO:0007669"/>
    <property type="project" value="InterPro"/>
</dbReference>
<organism evidence="8">
    <name type="scientific">Melampsora larici-populina (strain 98AG31 / pathotype 3-4-7)</name>
    <name type="common">Poplar leaf rust fungus</name>
    <dbReference type="NCBI Taxonomy" id="747676"/>
    <lineage>
        <taxon>Eukaryota</taxon>
        <taxon>Fungi</taxon>
        <taxon>Dikarya</taxon>
        <taxon>Basidiomycota</taxon>
        <taxon>Pucciniomycotina</taxon>
        <taxon>Pucciniomycetes</taxon>
        <taxon>Pucciniales</taxon>
        <taxon>Melampsoraceae</taxon>
        <taxon>Melampsora</taxon>
    </lineage>
</organism>
<dbReference type="SMART" id="SM00386">
    <property type="entry name" value="HAT"/>
    <property type="match status" value="5"/>
</dbReference>
<dbReference type="STRING" id="747676.F4R8I8"/>
<feature type="domain" description="U3 small nucleolar RNA-associated protein 6 N-terminal" evidence="6">
    <location>
        <begin position="8"/>
        <end position="83"/>
    </location>
</feature>
<accession>F4R8I8</accession>
<comment type="subcellular location">
    <subcellularLocation>
        <location evidence="1">Nucleus</location>
        <location evidence="1">Nucleolus</location>
    </subcellularLocation>
</comment>
<dbReference type="PANTHER" id="PTHR23271:SF1">
    <property type="entry name" value="U3 SMALL NUCLEOLAR RNA-ASSOCIATED PROTEIN 6 HOMOLOG"/>
    <property type="match status" value="1"/>
</dbReference>
<dbReference type="InterPro" id="IPR055347">
    <property type="entry name" value="UTP6_N"/>
</dbReference>
<keyword evidence="5" id="KW-0539">Nucleus</keyword>
<evidence type="ECO:0000256" key="1">
    <source>
        <dbReference type="ARBA" id="ARBA00004604"/>
    </source>
</evidence>
<dbReference type="RefSeq" id="XP_007405227.1">
    <property type="nucleotide sequence ID" value="XM_007405165.1"/>
</dbReference>
<proteinExistence type="inferred from homology"/>
<evidence type="ECO:0000256" key="4">
    <source>
        <dbReference type="ARBA" id="ARBA00022737"/>
    </source>
</evidence>
<dbReference type="Gene3D" id="1.25.40.10">
    <property type="entry name" value="Tetratricopeptide repeat domain"/>
    <property type="match status" value="1"/>
</dbReference>
<gene>
    <name evidence="7" type="ORF">MELLADRAFT_91057</name>
</gene>
<dbReference type="AlphaFoldDB" id="F4R8I8"/>
<dbReference type="Pfam" id="PF08640">
    <property type="entry name" value="U3_assoc_6"/>
    <property type="match status" value="1"/>
</dbReference>
<evidence type="ECO:0000256" key="5">
    <source>
        <dbReference type="ARBA" id="ARBA00023242"/>
    </source>
</evidence>
<sequence length="619" mass="70801">MESAQLRMERMLPELRDLEQKKVFTKSEISAIVSQRQIHEAAIARPKSHEPYMRYIDYERRLERLRQLRVSKIAGQQSQNRPRVTISDYSIPLHILNLFSTAAKRYPESRSLWMAYITYSLTQSSPKLISRVISAAIAAHPTDPEFWTMAARFESDGDQNGKGGGNVDGARKLLMRGLRFLKGEESLSLWIEWIRIELNFVQAMTQRRKFLEKITDKGSVIIRNDDLVLEDSAADTAMELDQLEEENEKPDEMNKDVLVIKGQGQEALQSGALIKVVLSNAFKAIPSLSIFDAVISLLNSTELPINGVKLVDSLSSTIKKLQSICKELSNPEMWEEFLRFLIDVHTKLDDDDLRQYVSLVVKKTMTSIISKKTDSVRCHELALSHYQSTSSHPEILSASTQATTRFPESLSLCISRLELIIQSTKNGQENNSNYLQTFHHAQTQFPGSLRIAELFVQIIKLKHARKEMTGTDMKDLLMLNLDRAAKNIREPILPTTPSSPDQSQTVIEVYQRSLIETSPPKKPHKPIYITLSHQTTLSISFLNWATSYEKDLNTLEYLFNLLISHPKSNLNEWLNYLKFLLNVKKDVIEVDQQLVKAKRLLGFKAGQILEEKWMELIQC</sequence>
<dbReference type="eggNOG" id="KOG2396">
    <property type="taxonomic scope" value="Eukaryota"/>
</dbReference>
<dbReference type="GO" id="GO:0034388">
    <property type="term" value="C:Pwp2p-containing subcomplex of 90S preribosome"/>
    <property type="evidence" value="ECO:0007669"/>
    <property type="project" value="TreeGrafter"/>
</dbReference>
<dbReference type="GO" id="GO:0032040">
    <property type="term" value="C:small-subunit processome"/>
    <property type="evidence" value="ECO:0007669"/>
    <property type="project" value="TreeGrafter"/>
</dbReference>
<keyword evidence="3" id="KW-0698">rRNA processing</keyword>
<dbReference type="SUPFAM" id="SSF48452">
    <property type="entry name" value="TPR-like"/>
    <property type="match status" value="1"/>
</dbReference>
<dbReference type="InterPro" id="IPR013949">
    <property type="entry name" value="Utp6"/>
</dbReference>
<dbReference type="OrthoDB" id="28112at2759"/>
<keyword evidence="4" id="KW-0677">Repeat</keyword>
<dbReference type="HOGENOM" id="CLU_026025_1_1_1"/>
<dbReference type="GeneID" id="18935767"/>
<protein>
    <recommendedName>
        <fullName evidence="6">U3 small nucleolar RNA-associated protein 6 N-terminal domain-containing protein</fullName>
    </recommendedName>
</protein>
<dbReference type="PANTHER" id="PTHR23271">
    <property type="entry name" value="HEPATOCELLULAR CARCINOMA-ASSOCIATED ANTIGEN 66"/>
    <property type="match status" value="1"/>
</dbReference>
<dbReference type="InterPro" id="IPR003107">
    <property type="entry name" value="HAT"/>
</dbReference>
<evidence type="ECO:0000313" key="7">
    <source>
        <dbReference type="EMBL" id="EGG11592.1"/>
    </source>
</evidence>
<keyword evidence="8" id="KW-1185">Reference proteome</keyword>
<dbReference type="GO" id="GO:0030515">
    <property type="term" value="F:snoRNA binding"/>
    <property type="evidence" value="ECO:0007669"/>
    <property type="project" value="InterPro"/>
</dbReference>
<dbReference type="InterPro" id="IPR011990">
    <property type="entry name" value="TPR-like_helical_dom_sf"/>
</dbReference>
<dbReference type="KEGG" id="mlr:MELLADRAFT_91057"/>
<dbReference type="EMBL" id="GL883092">
    <property type="protein sequence ID" value="EGG11592.1"/>
    <property type="molecule type" value="Genomic_DNA"/>
</dbReference>